<protein>
    <submittedName>
        <fullName evidence="1">Uncharacterized protein</fullName>
    </submittedName>
</protein>
<dbReference type="AlphaFoldDB" id="X1JJ34"/>
<accession>X1JJ34</accession>
<gene>
    <name evidence="1" type="ORF">S03H2_69031</name>
</gene>
<dbReference type="EMBL" id="BARU01045519">
    <property type="protein sequence ID" value="GAH94072.1"/>
    <property type="molecule type" value="Genomic_DNA"/>
</dbReference>
<reference evidence="1" key="1">
    <citation type="journal article" date="2014" name="Front. Microbiol.">
        <title>High frequency of phylogenetically diverse reductive dehalogenase-homologous genes in deep subseafloor sedimentary metagenomes.</title>
        <authorList>
            <person name="Kawai M."/>
            <person name="Futagami T."/>
            <person name="Toyoda A."/>
            <person name="Takaki Y."/>
            <person name="Nishi S."/>
            <person name="Hori S."/>
            <person name="Arai W."/>
            <person name="Tsubouchi T."/>
            <person name="Morono Y."/>
            <person name="Uchiyama I."/>
            <person name="Ito T."/>
            <person name="Fujiyama A."/>
            <person name="Inagaki F."/>
            <person name="Takami H."/>
        </authorList>
    </citation>
    <scope>NUCLEOTIDE SEQUENCE</scope>
    <source>
        <strain evidence="1">Expedition CK06-06</strain>
    </source>
</reference>
<feature type="non-terminal residue" evidence="1">
    <location>
        <position position="1"/>
    </location>
</feature>
<evidence type="ECO:0000313" key="1">
    <source>
        <dbReference type="EMBL" id="GAH94072.1"/>
    </source>
</evidence>
<organism evidence="1">
    <name type="scientific">marine sediment metagenome</name>
    <dbReference type="NCBI Taxonomy" id="412755"/>
    <lineage>
        <taxon>unclassified sequences</taxon>
        <taxon>metagenomes</taxon>
        <taxon>ecological metagenomes</taxon>
    </lineage>
</organism>
<proteinExistence type="predicted"/>
<sequence>RRDEDEVFLAWSDVCMTVDKNRGYLIEAWLCVDGKLIFIPLNIDGLVVVLTDEAGCSEPSWGRIYSAEKHGYSKWRTIPWPAHEPSQTKLP</sequence>
<comment type="caution">
    <text evidence="1">The sequence shown here is derived from an EMBL/GenBank/DDBJ whole genome shotgun (WGS) entry which is preliminary data.</text>
</comment>
<name>X1JJ34_9ZZZZ</name>